<name>G7TKB5_XANOB</name>
<evidence type="ECO:0000313" key="1">
    <source>
        <dbReference type="EMBL" id="AEQ98254.1"/>
    </source>
</evidence>
<dbReference type="AlphaFoldDB" id="G7TKB5"/>
<reference evidence="1 2" key="1">
    <citation type="journal article" date="2011" name="J. Bacteriol.">
        <title>Two new complete genome sequences offer insight into host and tissue specificity of plant pathogenic Xanthomonas spp.</title>
        <authorList>
            <person name="Bogdanove A.J."/>
            <person name="Koebnik R."/>
            <person name="Lu H."/>
            <person name="Furutani A."/>
            <person name="Angiuoli S.V."/>
            <person name="Patil P.B."/>
            <person name="Van Sluys M.A."/>
            <person name="Ryan R.P."/>
            <person name="Meyer D.F."/>
            <person name="Han S.W."/>
            <person name="Aparna G."/>
            <person name="Rajaram M."/>
            <person name="Delcher A.L."/>
            <person name="Phillippy A.M."/>
            <person name="Puiu D."/>
            <person name="Schatz M.C."/>
            <person name="Shumway M."/>
            <person name="Sommer D.D."/>
            <person name="Trapnell C."/>
            <person name="Benahmed F."/>
            <person name="Dimitrov G."/>
            <person name="Madupu R."/>
            <person name="Radune D."/>
            <person name="Sullivan S."/>
            <person name="Jha G."/>
            <person name="Ishihara H."/>
            <person name="Lee S.W."/>
            <person name="Pandey A."/>
            <person name="Sharma V."/>
            <person name="Sriariyanun M."/>
            <person name="Szurek B."/>
            <person name="Vera-Cruz C.M."/>
            <person name="Dorman K.S."/>
            <person name="Ronald P.C."/>
            <person name="Verdier V."/>
            <person name="Dow J.M."/>
            <person name="Sonti R.V."/>
            <person name="Tsuge S."/>
            <person name="Brendel V.P."/>
            <person name="Rabinowicz P.D."/>
            <person name="Leach J.E."/>
            <person name="White F.F."/>
            <person name="Salzberg S.L."/>
        </authorList>
    </citation>
    <scope>NUCLEOTIDE SEQUENCE [LARGE SCALE GENOMIC DNA]</scope>
    <source>
        <strain evidence="1 2">BLS256</strain>
    </source>
</reference>
<protein>
    <submittedName>
        <fullName evidence="1">Uncharacterized protein</fullName>
    </submittedName>
</protein>
<proteinExistence type="predicted"/>
<dbReference type="Proteomes" id="UP000008851">
    <property type="component" value="Chromosome"/>
</dbReference>
<dbReference type="KEGG" id="xor:XOC_4175"/>
<evidence type="ECO:0000313" key="2">
    <source>
        <dbReference type="Proteomes" id="UP000008851"/>
    </source>
</evidence>
<accession>G7TKB5</accession>
<gene>
    <name evidence="1" type="ORF">XOC_4175</name>
</gene>
<dbReference type="HOGENOM" id="CLU_1081635_0_0_6"/>
<dbReference type="EMBL" id="CP003057">
    <property type="protein sequence ID" value="AEQ98254.1"/>
    <property type="molecule type" value="Genomic_DNA"/>
</dbReference>
<sequence length="257" mass="27069">MARVAAPSGQCVTGVPAVGGLGADAAARRCGAAFALGTGRADLCRLEHVLDHAGVSVVRAELWLWHGGDRLVRPDRCGRCAGRQSLRALVRSRSWRPRELGRAGDVAAVVGRAGVCAALGRAADRRRAAAGYRGAGRAYRQSKRDLSAQSDCAPSHHLRLHHLLLHRWCGGLDPGHGSVCAGRLDGCGDRRRRACCSSAGLGGAERGAQAVEVRVAEESDGTLQPVWRLPGIAALGIALRMDTASPARPPRLPTTRR</sequence>
<organism evidence="1 2">
    <name type="scientific">Xanthomonas oryzae pv. oryzicola (strain BLS256)</name>
    <dbReference type="NCBI Taxonomy" id="383407"/>
    <lineage>
        <taxon>Bacteria</taxon>
        <taxon>Pseudomonadati</taxon>
        <taxon>Pseudomonadota</taxon>
        <taxon>Gammaproteobacteria</taxon>
        <taxon>Lysobacterales</taxon>
        <taxon>Lysobacteraceae</taxon>
        <taxon>Xanthomonas</taxon>
    </lineage>
</organism>